<keyword evidence="5" id="KW-1185">Reference proteome</keyword>
<proteinExistence type="inferred from homology"/>
<dbReference type="PANTHER" id="PTHR22911:SF76">
    <property type="entry name" value="EAMA DOMAIN-CONTAINING PROTEIN"/>
    <property type="match status" value="1"/>
</dbReference>
<dbReference type="Pfam" id="PF00892">
    <property type="entry name" value="EamA"/>
    <property type="match status" value="2"/>
</dbReference>
<evidence type="ECO:0000259" key="3">
    <source>
        <dbReference type="Pfam" id="PF00892"/>
    </source>
</evidence>
<gene>
    <name evidence="4" type="ORF">QQ91_0009840</name>
</gene>
<feature type="transmembrane region" description="Helical" evidence="2">
    <location>
        <begin position="298"/>
        <end position="316"/>
    </location>
</feature>
<feature type="transmembrane region" description="Helical" evidence="2">
    <location>
        <begin position="211"/>
        <end position="230"/>
    </location>
</feature>
<reference evidence="4 5" key="1">
    <citation type="journal article" date="2015" name="Genome Announc.">
        <title>Draft Genome Sequence of Filamentous Marine Cyanobacterium Lyngbya confervoides Strain BDU141951.</title>
        <authorList>
            <person name="Chandrababunaidu M.M."/>
            <person name="Sen D."/>
            <person name="Tripathy S."/>
        </authorList>
    </citation>
    <scope>NUCLEOTIDE SEQUENCE [LARGE SCALE GENOMIC DNA]</scope>
    <source>
        <strain evidence="4 5">BDU141951</strain>
    </source>
</reference>
<sequence length="327" mass="35321">MAQQLELKTTTVPSNSWPRDLLLLLLGVMILSCSAIFTRLSEVELTPLATIFDRFWIASMALALMNGLKGLKQISTADVEADLTGESKLAGDTPWVEGLLMLVLAIAIAARAGSWAWSLTQTSVANSNLLHNMTPIFATLGGWLFLGHTFDRRYLMGLLLAVSGVVAIGIQDFNVTDDSFIGDIAALMSSVFYAINFLIIEKLRRKLSTTAIMTGSCFWVSVILVPGIWMEGSGFIPESASVWAAVICLGLLSQVLGQGILAYVLSRMNSGHVSLFLLLEPVITALLAWMIFGERLSVENWLAFVVVLTGLYLANLSQGASGLESQG</sequence>
<feature type="transmembrane region" description="Helical" evidence="2">
    <location>
        <begin position="154"/>
        <end position="173"/>
    </location>
</feature>
<feature type="transmembrane region" description="Helical" evidence="2">
    <location>
        <begin position="98"/>
        <end position="117"/>
    </location>
</feature>
<dbReference type="Proteomes" id="UP000031561">
    <property type="component" value="Unassembled WGS sequence"/>
</dbReference>
<keyword evidence="2" id="KW-0812">Transmembrane</keyword>
<dbReference type="PANTHER" id="PTHR22911">
    <property type="entry name" value="ACYL-MALONYL CONDENSING ENZYME-RELATED"/>
    <property type="match status" value="1"/>
</dbReference>
<dbReference type="SUPFAM" id="SSF103481">
    <property type="entry name" value="Multidrug resistance efflux transporter EmrE"/>
    <property type="match status" value="2"/>
</dbReference>
<evidence type="ECO:0000256" key="1">
    <source>
        <dbReference type="ARBA" id="ARBA00007362"/>
    </source>
</evidence>
<keyword evidence="2" id="KW-0472">Membrane</keyword>
<evidence type="ECO:0000313" key="5">
    <source>
        <dbReference type="Proteomes" id="UP000031561"/>
    </source>
</evidence>
<dbReference type="RefSeq" id="WP_166281985.1">
    <property type="nucleotide sequence ID" value="NZ_JTHE03000056.1"/>
</dbReference>
<accession>A0ABD4T389</accession>
<feature type="transmembrane region" description="Helical" evidence="2">
    <location>
        <begin position="273"/>
        <end position="292"/>
    </location>
</feature>
<dbReference type="InterPro" id="IPR000620">
    <property type="entry name" value="EamA_dom"/>
</dbReference>
<feature type="transmembrane region" description="Helical" evidence="2">
    <location>
        <begin position="179"/>
        <end position="199"/>
    </location>
</feature>
<dbReference type="EMBL" id="JTHE03000056">
    <property type="protein sequence ID" value="MCM1983124.1"/>
    <property type="molecule type" value="Genomic_DNA"/>
</dbReference>
<dbReference type="InterPro" id="IPR037185">
    <property type="entry name" value="EmrE-like"/>
</dbReference>
<evidence type="ECO:0000313" key="4">
    <source>
        <dbReference type="EMBL" id="MCM1983124.1"/>
    </source>
</evidence>
<feature type="transmembrane region" description="Helical" evidence="2">
    <location>
        <begin position="242"/>
        <end position="266"/>
    </location>
</feature>
<organism evidence="4 5">
    <name type="scientific">Lyngbya confervoides BDU141951</name>
    <dbReference type="NCBI Taxonomy" id="1574623"/>
    <lineage>
        <taxon>Bacteria</taxon>
        <taxon>Bacillati</taxon>
        <taxon>Cyanobacteriota</taxon>
        <taxon>Cyanophyceae</taxon>
        <taxon>Oscillatoriophycideae</taxon>
        <taxon>Oscillatoriales</taxon>
        <taxon>Microcoleaceae</taxon>
        <taxon>Lyngbya</taxon>
    </lineage>
</organism>
<feature type="transmembrane region" description="Helical" evidence="2">
    <location>
        <begin position="129"/>
        <end position="147"/>
    </location>
</feature>
<dbReference type="AlphaFoldDB" id="A0ABD4T389"/>
<name>A0ABD4T389_9CYAN</name>
<protein>
    <submittedName>
        <fullName evidence="4">DMT family transporter</fullName>
    </submittedName>
</protein>
<comment type="caution">
    <text evidence="4">The sequence shown here is derived from an EMBL/GenBank/DDBJ whole genome shotgun (WGS) entry which is preliminary data.</text>
</comment>
<feature type="domain" description="EamA" evidence="3">
    <location>
        <begin position="181"/>
        <end position="315"/>
    </location>
</feature>
<keyword evidence="2" id="KW-1133">Transmembrane helix</keyword>
<feature type="domain" description="EamA" evidence="3">
    <location>
        <begin position="21"/>
        <end position="168"/>
    </location>
</feature>
<feature type="transmembrane region" description="Helical" evidence="2">
    <location>
        <begin position="21"/>
        <end position="40"/>
    </location>
</feature>
<evidence type="ECO:0000256" key="2">
    <source>
        <dbReference type="SAM" id="Phobius"/>
    </source>
</evidence>
<comment type="similarity">
    <text evidence="1">Belongs to the EamA transporter family.</text>
</comment>